<dbReference type="EMBL" id="CP077302">
    <property type="protein sequence ID" value="QXB17902.1"/>
    <property type="molecule type" value="Genomic_DNA"/>
</dbReference>
<accession>A0ABX8KTY0</accession>
<keyword evidence="3" id="KW-1185">Reference proteome</keyword>
<keyword evidence="1" id="KW-0812">Transmembrane</keyword>
<proteinExistence type="predicted"/>
<evidence type="ECO:0000313" key="2">
    <source>
        <dbReference type="EMBL" id="QXB17902.1"/>
    </source>
</evidence>
<dbReference type="GeneID" id="92750188"/>
<gene>
    <name evidence="2" type="ORF">I6L55_08350</name>
</gene>
<dbReference type="Proteomes" id="UP000683520">
    <property type="component" value="Chromosome"/>
</dbReference>
<organism evidence="2 3">
    <name type="scientific">Corynebacterium coyleae</name>
    <dbReference type="NCBI Taxonomy" id="53374"/>
    <lineage>
        <taxon>Bacteria</taxon>
        <taxon>Bacillati</taxon>
        <taxon>Actinomycetota</taxon>
        <taxon>Actinomycetes</taxon>
        <taxon>Mycobacteriales</taxon>
        <taxon>Corynebacteriaceae</taxon>
        <taxon>Corynebacterium</taxon>
    </lineage>
</organism>
<evidence type="ECO:0000256" key="1">
    <source>
        <dbReference type="SAM" id="Phobius"/>
    </source>
</evidence>
<evidence type="ECO:0000313" key="3">
    <source>
        <dbReference type="Proteomes" id="UP000683520"/>
    </source>
</evidence>
<feature type="transmembrane region" description="Helical" evidence="1">
    <location>
        <begin position="47"/>
        <end position="67"/>
    </location>
</feature>
<name>A0ABX8KTY0_9CORY</name>
<reference evidence="2 3" key="1">
    <citation type="submission" date="2021-06" db="EMBL/GenBank/DDBJ databases">
        <title>FDA dAtabase for Regulatory Grade micrObial Sequences (FDA-ARGOS): Supporting development and validation of Infectious Disease Dx tests.</title>
        <authorList>
            <person name="Sproer C."/>
            <person name="Gronow S."/>
            <person name="Severitt S."/>
            <person name="Schroder I."/>
            <person name="Tallon L."/>
            <person name="Sadzewicz L."/>
            <person name="Zhao X."/>
            <person name="Boylan J."/>
            <person name="Ott S."/>
            <person name="Bowen H."/>
            <person name="Vavikolanu K."/>
            <person name="Mehta A."/>
            <person name="Aluvathingal J."/>
            <person name="Nadendla S."/>
            <person name="Lowell S."/>
            <person name="Myers T."/>
            <person name="Yan Y."/>
        </authorList>
    </citation>
    <scope>NUCLEOTIDE SEQUENCE [LARGE SCALE GENOMIC DNA]</scope>
    <source>
        <strain evidence="2 3">FDAARGOS 1425</strain>
    </source>
</reference>
<keyword evidence="1" id="KW-0472">Membrane</keyword>
<evidence type="ECO:0008006" key="4">
    <source>
        <dbReference type="Google" id="ProtNLM"/>
    </source>
</evidence>
<feature type="transmembrane region" description="Helical" evidence="1">
    <location>
        <begin position="23"/>
        <end position="41"/>
    </location>
</feature>
<sequence length="96" mass="10502">MGQHSLVRAAEEVISSEPWWRRYKGSIIIVITGVVAVLMQLAESPDWQGTTTGTVLTMVVSVAGVLVNRFTPDAMTPSMAPRLERVIKDGDAYADR</sequence>
<protein>
    <recommendedName>
        <fullName evidence="4">Holin</fullName>
    </recommendedName>
</protein>
<dbReference type="RefSeq" id="WP_092101812.1">
    <property type="nucleotide sequence ID" value="NZ_CP047198.1"/>
</dbReference>
<keyword evidence="1" id="KW-1133">Transmembrane helix</keyword>